<proteinExistence type="predicted"/>
<name>A0A081ETN9_9EURY</name>
<dbReference type="Proteomes" id="UP000053331">
    <property type="component" value="Unassembled WGS sequence"/>
</dbReference>
<comment type="caution">
    <text evidence="2">The sequence shown here is derived from an EMBL/GenBank/DDBJ whole genome shotgun (WGS) entry which is preliminary data.</text>
</comment>
<gene>
    <name evidence="2" type="ORF">FK85_10265</name>
</gene>
<protein>
    <submittedName>
        <fullName evidence="2">Uncharacterized protein</fullName>
    </submittedName>
</protein>
<feature type="compositionally biased region" description="Low complexity" evidence="1">
    <location>
        <begin position="32"/>
        <end position="41"/>
    </location>
</feature>
<accession>A0A081ETN9</accession>
<sequence>MTRPLSRRRVLAAAVPGLLAGCLVESSEEGAEGPSESADAGPSAESGSADDGAPESLDAGETADQADGNGTTDQLGPDGSGLVVTEAEVVDVTNEGAQTRVEAEITVENAGRFTYGTVELRVDAYATGLRDRKPVGYDYALESFSAGNRFDDGMRRFEATIYVPNSETHTRPDPDWYDIDAAVRRAEPA</sequence>
<evidence type="ECO:0000313" key="3">
    <source>
        <dbReference type="Proteomes" id="UP000053331"/>
    </source>
</evidence>
<dbReference type="PROSITE" id="PS51257">
    <property type="entry name" value="PROKAR_LIPOPROTEIN"/>
    <property type="match status" value="1"/>
</dbReference>
<evidence type="ECO:0000313" key="2">
    <source>
        <dbReference type="EMBL" id="KDS90777.2"/>
    </source>
</evidence>
<keyword evidence="3" id="KW-1185">Reference proteome</keyword>
<dbReference type="EMBL" id="JNFH02000014">
    <property type="protein sequence ID" value="KDS90777.2"/>
    <property type="molecule type" value="Genomic_DNA"/>
</dbReference>
<reference evidence="2 3" key="1">
    <citation type="journal article" date="2015" name="Genome Announc.">
        <title>Draft genome sequence of a Halorubrum H3 strain isolated from the burlinskoye salt lake (Altai Krai, Russia).</title>
        <authorList>
            <person name="Rozanov A.S."/>
            <person name="Bryanskaya A.V."/>
            <person name="Malup T.K."/>
            <person name="Kotenko A.V."/>
            <person name="Peltek S.E."/>
        </authorList>
    </citation>
    <scope>NUCLEOTIDE SEQUENCE [LARGE SCALE GENOMIC DNA]</scope>
    <source>
        <strain evidence="2 3">H3</strain>
    </source>
</reference>
<dbReference type="OrthoDB" id="330530at2157"/>
<dbReference type="AlphaFoldDB" id="A0A081ETN9"/>
<evidence type="ECO:0000256" key="1">
    <source>
        <dbReference type="SAM" id="MobiDB-lite"/>
    </source>
</evidence>
<dbReference type="RefSeq" id="WP_050024105.1">
    <property type="nucleotide sequence ID" value="NZ_JNFH02000014.1"/>
</dbReference>
<feature type="region of interest" description="Disordered" evidence="1">
    <location>
        <begin position="25"/>
        <end position="80"/>
    </location>
</feature>
<organism evidence="2 3">
    <name type="scientific">Halorubrum saccharovorum</name>
    <dbReference type="NCBI Taxonomy" id="2248"/>
    <lineage>
        <taxon>Archaea</taxon>
        <taxon>Methanobacteriati</taxon>
        <taxon>Methanobacteriota</taxon>
        <taxon>Stenosarchaea group</taxon>
        <taxon>Halobacteria</taxon>
        <taxon>Halobacteriales</taxon>
        <taxon>Haloferacaceae</taxon>
        <taxon>Halorubrum</taxon>
    </lineage>
</organism>